<dbReference type="Proteomes" id="UP001151760">
    <property type="component" value="Unassembled WGS sequence"/>
</dbReference>
<dbReference type="EMBL" id="BQNB010015307">
    <property type="protein sequence ID" value="GJT38485.1"/>
    <property type="molecule type" value="Genomic_DNA"/>
</dbReference>
<protein>
    <submittedName>
        <fullName evidence="1">Uncharacterized protein</fullName>
    </submittedName>
</protein>
<keyword evidence="2" id="KW-1185">Reference proteome</keyword>
<accession>A0ABQ5DHJ7</accession>
<organism evidence="1 2">
    <name type="scientific">Tanacetum coccineum</name>
    <dbReference type="NCBI Taxonomy" id="301880"/>
    <lineage>
        <taxon>Eukaryota</taxon>
        <taxon>Viridiplantae</taxon>
        <taxon>Streptophyta</taxon>
        <taxon>Embryophyta</taxon>
        <taxon>Tracheophyta</taxon>
        <taxon>Spermatophyta</taxon>
        <taxon>Magnoliopsida</taxon>
        <taxon>eudicotyledons</taxon>
        <taxon>Gunneridae</taxon>
        <taxon>Pentapetalae</taxon>
        <taxon>asterids</taxon>
        <taxon>campanulids</taxon>
        <taxon>Asterales</taxon>
        <taxon>Asteraceae</taxon>
        <taxon>Asteroideae</taxon>
        <taxon>Anthemideae</taxon>
        <taxon>Anthemidinae</taxon>
        <taxon>Tanacetum</taxon>
    </lineage>
</organism>
<name>A0ABQ5DHJ7_9ASTR</name>
<reference evidence="1" key="1">
    <citation type="journal article" date="2022" name="Int. J. Mol. Sci.">
        <title>Draft Genome of Tanacetum Coccineum: Genomic Comparison of Closely Related Tanacetum-Family Plants.</title>
        <authorList>
            <person name="Yamashiro T."/>
            <person name="Shiraishi A."/>
            <person name="Nakayama K."/>
            <person name="Satake H."/>
        </authorList>
    </citation>
    <scope>NUCLEOTIDE SEQUENCE</scope>
</reference>
<evidence type="ECO:0000313" key="1">
    <source>
        <dbReference type="EMBL" id="GJT38485.1"/>
    </source>
</evidence>
<sequence>MPELTRHGGTMAASLRHQWRDTICGGGAYGCILGGKSTNVVTASTKLPKESNEFGDWVKLSNPKQALRGRHPMLIRRLSGILKLSCSRFCPSFTRASYPQLHFGKSDIPNLID</sequence>
<proteinExistence type="predicted"/>
<evidence type="ECO:0000313" key="2">
    <source>
        <dbReference type="Proteomes" id="UP001151760"/>
    </source>
</evidence>
<gene>
    <name evidence="1" type="ORF">Tco_0938350</name>
</gene>
<comment type="caution">
    <text evidence="1">The sequence shown here is derived from an EMBL/GenBank/DDBJ whole genome shotgun (WGS) entry which is preliminary data.</text>
</comment>
<reference evidence="1" key="2">
    <citation type="submission" date="2022-01" db="EMBL/GenBank/DDBJ databases">
        <authorList>
            <person name="Yamashiro T."/>
            <person name="Shiraishi A."/>
            <person name="Satake H."/>
            <person name="Nakayama K."/>
        </authorList>
    </citation>
    <scope>NUCLEOTIDE SEQUENCE</scope>
</reference>